<organism evidence="2 3">
    <name type="scientific">Luteipulveratus mongoliensis</name>
    <dbReference type="NCBI Taxonomy" id="571913"/>
    <lineage>
        <taxon>Bacteria</taxon>
        <taxon>Bacillati</taxon>
        <taxon>Actinomycetota</taxon>
        <taxon>Actinomycetes</taxon>
        <taxon>Micrococcales</taxon>
        <taxon>Dermacoccaceae</taxon>
        <taxon>Luteipulveratus</taxon>
    </lineage>
</organism>
<keyword evidence="3" id="KW-1185">Reference proteome</keyword>
<dbReference type="Proteomes" id="UP000066480">
    <property type="component" value="Chromosome"/>
</dbReference>
<dbReference type="AlphaFoldDB" id="A0A0K1JQC2"/>
<gene>
    <name evidence="2" type="ORF">VV02_13975</name>
</gene>
<name>A0A0K1JQC2_9MICO</name>
<protein>
    <recommendedName>
        <fullName evidence="1">Antitoxin FitA-like ribbon-helix-helix domain-containing protein</fullName>
    </recommendedName>
</protein>
<feature type="domain" description="Antitoxin FitA-like ribbon-helix-helix" evidence="1">
    <location>
        <begin position="2"/>
        <end position="38"/>
    </location>
</feature>
<dbReference type="GO" id="GO:0006355">
    <property type="term" value="P:regulation of DNA-templated transcription"/>
    <property type="evidence" value="ECO:0007669"/>
    <property type="project" value="InterPro"/>
</dbReference>
<dbReference type="STRING" id="571913.VV02_13975"/>
<dbReference type="InterPro" id="IPR010985">
    <property type="entry name" value="Ribbon_hlx_hlx"/>
</dbReference>
<dbReference type="InterPro" id="IPR053853">
    <property type="entry name" value="FitA-like_RHH"/>
</dbReference>
<evidence type="ECO:0000313" key="2">
    <source>
        <dbReference type="EMBL" id="AKU18924.1"/>
    </source>
</evidence>
<evidence type="ECO:0000259" key="1">
    <source>
        <dbReference type="Pfam" id="PF22513"/>
    </source>
</evidence>
<proteinExistence type="predicted"/>
<dbReference type="Gene3D" id="1.10.1220.10">
    <property type="entry name" value="Met repressor-like"/>
    <property type="match status" value="1"/>
</dbReference>
<accession>A0A0K1JQC2</accession>
<dbReference type="OrthoDB" id="2389872at2"/>
<dbReference type="SUPFAM" id="SSF47598">
    <property type="entry name" value="Ribbon-helix-helix"/>
    <property type="match status" value="1"/>
</dbReference>
<evidence type="ECO:0000313" key="3">
    <source>
        <dbReference type="Proteomes" id="UP000066480"/>
    </source>
</evidence>
<dbReference type="EMBL" id="CP011112">
    <property type="protein sequence ID" value="AKU18924.1"/>
    <property type="molecule type" value="Genomic_DNA"/>
</dbReference>
<reference evidence="2 3" key="1">
    <citation type="submission" date="2015-03" db="EMBL/GenBank/DDBJ databases">
        <title>Luteipulveratus halotolerans sp. nov., a novel actinobacterium (Dermacoccaceae) from Sarawak, Malaysia.</title>
        <authorList>
            <person name="Juboi H."/>
            <person name="Basik A."/>
            <person name="Shamsul S.S."/>
            <person name="Arnold P."/>
            <person name="Schmitt E.K."/>
            <person name="Sanglier J.-J."/>
            <person name="Yeo T."/>
        </authorList>
    </citation>
    <scope>NUCLEOTIDE SEQUENCE [LARGE SCALE GENOMIC DNA]</scope>
    <source>
        <strain evidence="2 3">MN07-A0370</strain>
    </source>
</reference>
<sequence length="84" mass="9437">MATITVRGLDDAVRDKLRVRAAEHGRSMEAEVRQILNDELADRPDDRATLGDLARRLRRETGGVELPIPPRTEEAGFVDFSDHL</sequence>
<dbReference type="PATRIC" id="fig|571913.6.peg.2840"/>
<dbReference type="KEGG" id="lmoi:VV02_13975"/>
<dbReference type="InterPro" id="IPR013321">
    <property type="entry name" value="Arc_rbn_hlx_hlx"/>
</dbReference>
<dbReference type="Pfam" id="PF22513">
    <property type="entry name" value="FitA-like_RHH"/>
    <property type="match status" value="1"/>
</dbReference>